<evidence type="ECO:0000313" key="2">
    <source>
        <dbReference type="Proteomes" id="UP000184016"/>
    </source>
</evidence>
<sequence>MNELTSKQNNLQLDWNDLDKINLLNVLSSLPESVVPTIRDALASIHGFAYILIKDCEPYEFHLTQIVKISLHLNDFLESIIVWNNQLQHSNDVDISSSIQNLLLVINQIQNCLNQIHTHIILIPDEIRAQFSLAFLVMLTENYRCKTILEHLAELSNELKFPSTPSR</sequence>
<evidence type="ECO:0000313" key="1">
    <source>
        <dbReference type="EMBL" id="SHK89482.1"/>
    </source>
</evidence>
<reference evidence="2" key="1">
    <citation type="submission" date="2016-11" db="EMBL/GenBank/DDBJ databases">
        <authorList>
            <person name="Varghese N."/>
            <person name="Submissions S."/>
        </authorList>
    </citation>
    <scope>NUCLEOTIDE SEQUENCE [LARGE SCALE GENOMIC DNA]</scope>
    <source>
        <strain evidence="2">USBA-503</strain>
    </source>
</reference>
<name>A0A1M6W6R9_9BACL</name>
<organism evidence="1 2">
    <name type="scientific">Alicyclobacillus tolerans</name>
    <dbReference type="NCBI Taxonomy" id="90970"/>
    <lineage>
        <taxon>Bacteria</taxon>
        <taxon>Bacillati</taxon>
        <taxon>Bacillota</taxon>
        <taxon>Bacilli</taxon>
        <taxon>Bacillales</taxon>
        <taxon>Alicyclobacillaceae</taxon>
        <taxon>Alicyclobacillus</taxon>
    </lineage>
</organism>
<keyword evidence="2" id="KW-1185">Reference proteome</keyword>
<dbReference type="Proteomes" id="UP000184016">
    <property type="component" value="Unassembled WGS sequence"/>
</dbReference>
<accession>A0A1M6W6R9</accession>
<protein>
    <submittedName>
        <fullName evidence="1">Uncharacterized protein</fullName>
    </submittedName>
</protein>
<gene>
    <name evidence="1" type="ORF">SAMN05443507_12610</name>
</gene>
<proteinExistence type="predicted"/>
<dbReference type="AlphaFoldDB" id="A0A1M6W6R9"/>
<dbReference type="RefSeq" id="WP_072875025.1">
    <property type="nucleotide sequence ID" value="NZ_FRAF01000026.1"/>
</dbReference>
<dbReference type="STRING" id="1830138.SAMN05443507_12610"/>
<dbReference type="EMBL" id="FRAF01000026">
    <property type="protein sequence ID" value="SHK89482.1"/>
    <property type="molecule type" value="Genomic_DNA"/>
</dbReference>